<evidence type="ECO:0000313" key="3">
    <source>
        <dbReference type="EMBL" id="MFD1526711.1"/>
    </source>
</evidence>
<sequence>MKRQTVATVLAAAMLLLAGCGSGVAPGGSDGSGEGTVNMYISDQNNAIDDFEHLNVTVTQIAAHRVDDSEGDAEESETEVSETEVSETEEIDAEDDGWVTQDVDNVTVDLTELQGNNATVVGQIDAPNGTYDKVFVHISDVNGTLTDGSSTNVKLPSSKLHLNEEFTVGNGEEIDFVFDITVVKRGQSGSYNIQPVASESGPDQEIEERPAAKQGDRDDEDEDEEAETEATTETATATTETSASLDFYVSDERNAIADFDHLNVTIEKVGVHRVDDGGENESAWVEKDVNNVTVDLTELQGANASKLGTLAVQNGTYDKTFVHIAAINGTLNDGTSTNVKLPSNKLQLKKEFTVGNGEAVDFVFDITVFKAGNSGKYILKPVVGESGTGDQVEIEEKDDRPEEAEENETDDDEAEQPLELSLDGNATAGENVTVTVTQNGSAVTGAVVTANGEEIGETGENGTIVVAVPTDAEELELAAERGEAEGELEVAVETTGKTGCEMEALQGVTTGL</sequence>
<feature type="compositionally biased region" description="Acidic residues" evidence="1">
    <location>
        <begin position="217"/>
        <end position="230"/>
    </location>
</feature>
<dbReference type="InterPro" id="IPR025491">
    <property type="entry name" value="DUF4382"/>
</dbReference>
<dbReference type="PROSITE" id="PS51257">
    <property type="entry name" value="PROKAR_LIPOPROTEIN"/>
    <property type="match status" value="1"/>
</dbReference>
<dbReference type="RefSeq" id="WP_379818577.1">
    <property type="nucleotide sequence ID" value="NZ_JBHUDH010000117.1"/>
</dbReference>
<feature type="region of interest" description="Disordered" evidence="1">
    <location>
        <begin position="387"/>
        <end position="417"/>
    </location>
</feature>
<dbReference type="AlphaFoldDB" id="A0ABD6B851"/>
<dbReference type="Pfam" id="PF14321">
    <property type="entry name" value="DUF4382"/>
    <property type="match status" value="2"/>
</dbReference>
<evidence type="ECO:0000313" key="4">
    <source>
        <dbReference type="Proteomes" id="UP001597111"/>
    </source>
</evidence>
<name>A0ABD6B851_9EURY</name>
<feature type="region of interest" description="Disordered" evidence="1">
    <location>
        <begin position="65"/>
        <end position="93"/>
    </location>
</feature>
<protein>
    <submittedName>
        <fullName evidence="3">DUF4382 domain-containing protein</fullName>
    </submittedName>
</protein>
<accession>A0ABD6B851</accession>
<comment type="caution">
    <text evidence="3">The sequence shown here is derived from an EMBL/GenBank/DDBJ whole genome shotgun (WGS) entry which is preliminary data.</text>
</comment>
<feature type="compositionally biased region" description="Acidic residues" evidence="1">
    <location>
        <begin position="69"/>
        <end position="93"/>
    </location>
</feature>
<organism evidence="3 4">
    <name type="scientific">Halolamina salina</name>
    <dbReference type="NCBI Taxonomy" id="1220023"/>
    <lineage>
        <taxon>Archaea</taxon>
        <taxon>Methanobacteriati</taxon>
        <taxon>Methanobacteriota</taxon>
        <taxon>Stenosarchaea group</taxon>
        <taxon>Halobacteria</taxon>
        <taxon>Halobacteriales</taxon>
        <taxon>Haloferacaceae</taxon>
    </lineage>
</organism>
<feature type="compositionally biased region" description="Basic and acidic residues" evidence="1">
    <location>
        <begin position="207"/>
        <end position="216"/>
    </location>
</feature>
<dbReference type="EMBL" id="JBHUDH010000117">
    <property type="protein sequence ID" value="MFD1526711.1"/>
    <property type="molecule type" value="Genomic_DNA"/>
</dbReference>
<feature type="compositionally biased region" description="Acidic residues" evidence="1">
    <location>
        <begin position="392"/>
        <end position="416"/>
    </location>
</feature>
<dbReference type="Proteomes" id="UP001597111">
    <property type="component" value="Unassembled WGS sequence"/>
</dbReference>
<feature type="domain" description="DUF4382" evidence="2">
    <location>
        <begin position="243"/>
        <end position="381"/>
    </location>
</feature>
<evidence type="ECO:0000259" key="2">
    <source>
        <dbReference type="Pfam" id="PF14321"/>
    </source>
</evidence>
<feature type="domain" description="DUF4382" evidence="2">
    <location>
        <begin position="35"/>
        <end position="195"/>
    </location>
</feature>
<feature type="region of interest" description="Disordered" evidence="1">
    <location>
        <begin position="191"/>
        <end position="239"/>
    </location>
</feature>
<evidence type="ECO:0000256" key="1">
    <source>
        <dbReference type="SAM" id="MobiDB-lite"/>
    </source>
</evidence>
<gene>
    <name evidence="3" type="ORF">ACFR9S_10465</name>
</gene>
<proteinExistence type="predicted"/>
<reference evidence="3 4" key="1">
    <citation type="journal article" date="2019" name="Int. J. Syst. Evol. Microbiol.">
        <title>The Global Catalogue of Microorganisms (GCM) 10K type strain sequencing project: providing services to taxonomists for standard genome sequencing and annotation.</title>
        <authorList>
            <consortium name="The Broad Institute Genomics Platform"/>
            <consortium name="The Broad Institute Genome Sequencing Center for Infectious Disease"/>
            <person name="Wu L."/>
            <person name="Ma J."/>
        </authorList>
    </citation>
    <scope>NUCLEOTIDE SEQUENCE [LARGE SCALE GENOMIC DNA]</scope>
    <source>
        <strain evidence="3 4">CGMCC 1.12285</strain>
    </source>
</reference>
<keyword evidence="4" id="KW-1185">Reference proteome</keyword>
<feature type="non-terminal residue" evidence="3">
    <location>
        <position position="512"/>
    </location>
</feature>